<evidence type="ECO:0000256" key="1">
    <source>
        <dbReference type="ARBA" id="ARBA00004141"/>
    </source>
</evidence>
<feature type="transmembrane region" description="Helical" evidence="9">
    <location>
        <begin position="492"/>
        <end position="513"/>
    </location>
</feature>
<name>A0A9K3Q6E3_9STRA</name>
<dbReference type="InterPro" id="IPR013099">
    <property type="entry name" value="K_chnl_dom"/>
</dbReference>
<dbReference type="PANTHER" id="PTHR11003:SF334">
    <property type="entry name" value="FI03418P"/>
    <property type="match status" value="1"/>
</dbReference>
<feature type="compositionally biased region" description="Low complexity" evidence="8">
    <location>
        <begin position="662"/>
        <end position="674"/>
    </location>
</feature>
<feature type="region of interest" description="Disordered" evidence="8">
    <location>
        <begin position="570"/>
        <end position="590"/>
    </location>
</feature>
<feature type="region of interest" description="Disordered" evidence="8">
    <location>
        <begin position="373"/>
        <end position="399"/>
    </location>
</feature>
<feature type="transmembrane region" description="Helical" evidence="9">
    <location>
        <begin position="466"/>
        <end position="485"/>
    </location>
</feature>
<dbReference type="OrthoDB" id="415460at2759"/>
<feature type="transmembrane region" description="Helical" evidence="9">
    <location>
        <begin position="317"/>
        <end position="338"/>
    </location>
</feature>
<feature type="domain" description="Potassium channel" evidence="10">
    <location>
        <begin position="268"/>
        <end position="339"/>
    </location>
</feature>
<reference evidence="11" key="1">
    <citation type="journal article" date="2021" name="Sci. Rep.">
        <title>Diploid genomic architecture of Nitzschia inconspicua, an elite biomass production diatom.</title>
        <authorList>
            <person name="Oliver A."/>
            <person name="Podell S."/>
            <person name="Pinowska A."/>
            <person name="Traller J.C."/>
            <person name="Smith S.R."/>
            <person name="McClure R."/>
            <person name="Beliaev A."/>
            <person name="Bohutskyi P."/>
            <person name="Hill E.A."/>
            <person name="Rabines A."/>
            <person name="Zheng H."/>
            <person name="Allen L.Z."/>
            <person name="Kuo A."/>
            <person name="Grigoriev I.V."/>
            <person name="Allen A.E."/>
            <person name="Hazlebeck D."/>
            <person name="Allen E.E."/>
        </authorList>
    </citation>
    <scope>NUCLEOTIDE SEQUENCE</scope>
    <source>
        <strain evidence="11">Hildebrandi</strain>
    </source>
</reference>
<proteinExistence type="predicted"/>
<sequence>MDRQQPGEEESDSTDKGIHTSPIPSAAAETIAVAVATATADPEDQLKDMERLPGDLVLHEGDGKISLPLKPIAGLLKNRKKTISNRNASSSTFQKLKDINRTAGEALLNKSGISLVDRKVQASEGRASVKPAIPATSSRTSSPKPPPRLDETSNRIIRKSDPTANIRQNNSDELLTRVREMSGFVAQESDLSEDELDAEAGFHNISGKHHNSRNNHTNGVNDRQLTIEDIQIFQRLEDEYGRALEEREIGYNARYNSVRQSAFLSVFFLLAYMIQGTVVFMHQTEWTIHESLFFSIFTITTVGYGKENLPTTPVFQAYTIFYIMIGVAALTIVVAQVYQCIALEASRAQHSRDKVEMKQRGLDVLRNNPVITSNNNSIRGASRGRSNSASYHSSDSYNSGSNTGVDEIISPQVSNVPTLLETMFRCSDRARHFLHETEVGKGISVLFPFASLILLGATVVGPLEGWTFLEALYFSVVSLTTVGFGDYVPTKLASIWFCILWLPFSIGFMSMYLRNVAAFYIRLSDKNVRRIERNLRRRLQRAKERAEEERAEVLRRAYRGQEEEIEIVARKKDTDQPQHQFPSFQGASYQSHSIPLSHAKTVIRRKNQQPGFDMVPTSDTGNDLEDENNFFGSDDSITGGDKGNRRRQRIIENSRQSGVETNNSGDNDSSSASLNERTMKSMKDVIQAVRNSMSAANGNRPVSSDTTTAQFMSIRSNQMMATQTMLRSIQTRKPSFALRVLVQERFAEIIAAEVAGFQSSIEIKDHTLSVTINSLNETADKWFIPRRARKAFRAVAFEVLYFVGEHGLITRGADALYDLTPFEFHGLFSSLVAAMGDADTMEGWLESTETLALVDLQRTGPLQEGIRPFT</sequence>
<dbReference type="PANTHER" id="PTHR11003">
    <property type="entry name" value="POTASSIUM CHANNEL, SUBFAMILY K"/>
    <property type="match status" value="1"/>
</dbReference>
<evidence type="ECO:0000256" key="7">
    <source>
        <dbReference type="ARBA" id="ARBA00023303"/>
    </source>
</evidence>
<dbReference type="Proteomes" id="UP000693970">
    <property type="component" value="Unassembled WGS sequence"/>
</dbReference>
<feature type="compositionally biased region" description="Basic and acidic residues" evidence="8">
    <location>
        <begin position="147"/>
        <end position="161"/>
    </location>
</feature>
<feature type="compositionally biased region" description="Polar residues" evidence="8">
    <location>
        <begin position="162"/>
        <end position="172"/>
    </location>
</feature>
<feature type="domain" description="Potassium channel" evidence="10">
    <location>
        <begin position="451"/>
        <end position="520"/>
    </location>
</feature>
<feature type="region of interest" description="Disordered" evidence="8">
    <location>
        <begin position="120"/>
        <end position="172"/>
    </location>
</feature>
<keyword evidence="4 9" id="KW-1133">Transmembrane helix</keyword>
<feature type="transmembrane region" description="Helical" evidence="9">
    <location>
        <begin position="439"/>
        <end position="460"/>
    </location>
</feature>
<dbReference type="GO" id="GO:0022841">
    <property type="term" value="F:potassium ion leak channel activity"/>
    <property type="evidence" value="ECO:0007669"/>
    <property type="project" value="TreeGrafter"/>
</dbReference>
<evidence type="ECO:0000256" key="2">
    <source>
        <dbReference type="ARBA" id="ARBA00022448"/>
    </source>
</evidence>
<dbReference type="AlphaFoldDB" id="A0A9K3Q6E3"/>
<evidence type="ECO:0000256" key="6">
    <source>
        <dbReference type="ARBA" id="ARBA00023136"/>
    </source>
</evidence>
<organism evidence="11 12">
    <name type="scientific">Nitzschia inconspicua</name>
    <dbReference type="NCBI Taxonomy" id="303405"/>
    <lineage>
        <taxon>Eukaryota</taxon>
        <taxon>Sar</taxon>
        <taxon>Stramenopiles</taxon>
        <taxon>Ochrophyta</taxon>
        <taxon>Bacillariophyta</taxon>
        <taxon>Bacillariophyceae</taxon>
        <taxon>Bacillariophycidae</taxon>
        <taxon>Bacillariales</taxon>
        <taxon>Bacillariaceae</taxon>
        <taxon>Nitzschia</taxon>
    </lineage>
</organism>
<evidence type="ECO:0000256" key="3">
    <source>
        <dbReference type="ARBA" id="ARBA00022692"/>
    </source>
</evidence>
<keyword evidence="3 9" id="KW-0812">Transmembrane</keyword>
<feature type="transmembrane region" description="Helical" evidence="9">
    <location>
        <begin position="262"/>
        <end position="281"/>
    </location>
</feature>
<comment type="caution">
    <text evidence="11">The sequence shown here is derived from an EMBL/GenBank/DDBJ whole genome shotgun (WGS) entry which is preliminary data.</text>
</comment>
<reference evidence="11" key="2">
    <citation type="submission" date="2021-04" db="EMBL/GenBank/DDBJ databases">
        <authorList>
            <person name="Podell S."/>
        </authorList>
    </citation>
    <scope>NUCLEOTIDE SEQUENCE</scope>
    <source>
        <strain evidence="11">Hildebrandi</strain>
    </source>
</reference>
<evidence type="ECO:0000259" key="10">
    <source>
        <dbReference type="Pfam" id="PF07885"/>
    </source>
</evidence>
<feature type="compositionally biased region" description="Polar residues" evidence="8">
    <location>
        <begin position="577"/>
        <end position="590"/>
    </location>
</feature>
<dbReference type="Pfam" id="PF07885">
    <property type="entry name" value="Ion_trans_2"/>
    <property type="match status" value="2"/>
</dbReference>
<accession>A0A9K3Q6E3</accession>
<keyword evidence="7" id="KW-0407">Ion channel</keyword>
<evidence type="ECO:0000256" key="5">
    <source>
        <dbReference type="ARBA" id="ARBA00023065"/>
    </source>
</evidence>
<dbReference type="GO" id="GO:0015271">
    <property type="term" value="F:outward rectifier potassium channel activity"/>
    <property type="evidence" value="ECO:0007669"/>
    <property type="project" value="TreeGrafter"/>
</dbReference>
<evidence type="ECO:0000313" key="11">
    <source>
        <dbReference type="EMBL" id="KAG7370064.1"/>
    </source>
</evidence>
<evidence type="ECO:0000256" key="8">
    <source>
        <dbReference type="SAM" id="MobiDB-lite"/>
    </source>
</evidence>
<dbReference type="GO" id="GO:0030322">
    <property type="term" value="P:stabilization of membrane potential"/>
    <property type="evidence" value="ECO:0007669"/>
    <property type="project" value="TreeGrafter"/>
</dbReference>
<dbReference type="GO" id="GO:0005886">
    <property type="term" value="C:plasma membrane"/>
    <property type="evidence" value="ECO:0007669"/>
    <property type="project" value="TreeGrafter"/>
</dbReference>
<evidence type="ECO:0000313" key="12">
    <source>
        <dbReference type="Proteomes" id="UP000693970"/>
    </source>
</evidence>
<comment type="subcellular location">
    <subcellularLocation>
        <location evidence="1">Membrane</location>
        <topology evidence="1">Multi-pass membrane protein</topology>
    </subcellularLocation>
</comment>
<dbReference type="InterPro" id="IPR003280">
    <property type="entry name" value="2pore_dom_K_chnl"/>
</dbReference>
<feature type="region of interest" description="Disordered" evidence="8">
    <location>
        <begin position="607"/>
        <end position="674"/>
    </location>
</feature>
<feature type="compositionally biased region" description="Polar residues" evidence="8">
    <location>
        <begin position="651"/>
        <end position="661"/>
    </location>
</feature>
<gene>
    <name evidence="11" type="ORF">IV203_027810</name>
</gene>
<dbReference type="EMBL" id="JAGRRH010000005">
    <property type="protein sequence ID" value="KAG7370064.1"/>
    <property type="molecule type" value="Genomic_DNA"/>
</dbReference>
<keyword evidence="12" id="KW-1185">Reference proteome</keyword>
<evidence type="ECO:0000256" key="9">
    <source>
        <dbReference type="SAM" id="Phobius"/>
    </source>
</evidence>
<feature type="region of interest" description="Disordered" evidence="8">
    <location>
        <begin position="1"/>
        <end position="25"/>
    </location>
</feature>
<keyword evidence="6 9" id="KW-0472">Membrane</keyword>
<keyword evidence="5" id="KW-0406">Ion transport</keyword>
<evidence type="ECO:0000256" key="4">
    <source>
        <dbReference type="ARBA" id="ARBA00022989"/>
    </source>
</evidence>
<keyword evidence="2" id="KW-0813">Transport</keyword>
<protein>
    <submittedName>
        <fullName evidence="11">Ion channel</fullName>
    </submittedName>
</protein>